<dbReference type="EMBL" id="CABPRJ010001925">
    <property type="protein sequence ID" value="VVC41768.1"/>
    <property type="molecule type" value="Genomic_DNA"/>
</dbReference>
<dbReference type="AlphaFoldDB" id="A0A5E4NHE4"/>
<accession>A0A5E4NHE4</accession>
<organism evidence="3 4">
    <name type="scientific">Cinara cedri</name>
    <dbReference type="NCBI Taxonomy" id="506608"/>
    <lineage>
        <taxon>Eukaryota</taxon>
        <taxon>Metazoa</taxon>
        <taxon>Ecdysozoa</taxon>
        <taxon>Arthropoda</taxon>
        <taxon>Hexapoda</taxon>
        <taxon>Insecta</taxon>
        <taxon>Pterygota</taxon>
        <taxon>Neoptera</taxon>
        <taxon>Paraneoptera</taxon>
        <taxon>Hemiptera</taxon>
        <taxon>Sternorrhyncha</taxon>
        <taxon>Aphidomorpha</taxon>
        <taxon>Aphidoidea</taxon>
        <taxon>Aphididae</taxon>
        <taxon>Lachninae</taxon>
        <taxon>Cinara</taxon>
    </lineage>
</organism>
<protein>
    <submittedName>
        <fullName evidence="3">Uncharacterized protein</fullName>
    </submittedName>
</protein>
<reference evidence="3 4" key="1">
    <citation type="submission" date="2019-08" db="EMBL/GenBank/DDBJ databases">
        <authorList>
            <person name="Alioto T."/>
            <person name="Alioto T."/>
            <person name="Gomez Garrido J."/>
        </authorList>
    </citation>
    <scope>NUCLEOTIDE SEQUENCE [LARGE SCALE GENOMIC DNA]</scope>
</reference>
<evidence type="ECO:0000256" key="1">
    <source>
        <dbReference type="SAM" id="Coils"/>
    </source>
</evidence>
<sequence>MSSPSNFKVGAIPSSTKPRTTRNTTKINKNNNTPMIENLMATLLSFRVEFSDSMKSQCSTQQSLFKDLKNDLKLLSTLVVDLKAKNTKLHEEVDLLKNKVTSLESSGSLLLPSSAAS</sequence>
<evidence type="ECO:0000256" key="2">
    <source>
        <dbReference type="SAM" id="MobiDB-lite"/>
    </source>
</evidence>
<evidence type="ECO:0000313" key="4">
    <source>
        <dbReference type="Proteomes" id="UP000325440"/>
    </source>
</evidence>
<name>A0A5E4NHE4_9HEMI</name>
<proteinExistence type="predicted"/>
<keyword evidence="4" id="KW-1185">Reference proteome</keyword>
<evidence type="ECO:0000313" key="3">
    <source>
        <dbReference type="EMBL" id="VVC41768.1"/>
    </source>
</evidence>
<feature type="region of interest" description="Disordered" evidence="2">
    <location>
        <begin position="1"/>
        <end position="32"/>
    </location>
</feature>
<keyword evidence="1" id="KW-0175">Coiled coil</keyword>
<dbReference type="Proteomes" id="UP000325440">
    <property type="component" value="Unassembled WGS sequence"/>
</dbReference>
<feature type="coiled-coil region" evidence="1">
    <location>
        <begin position="65"/>
        <end position="106"/>
    </location>
</feature>
<feature type="compositionally biased region" description="Low complexity" evidence="2">
    <location>
        <begin position="16"/>
        <end position="32"/>
    </location>
</feature>
<gene>
    <name evidence="3" type="ORF">CINCED_3A014065</name>
</gene>